<dbReference type="SUPFAM" id="SSF51306">
    <property type="entry name" value="LexA/Signal peptidase"/>
    <property type="match status" value="1"/>
</dbReference>
<accession>A0A9W7YG28</accession>
<dbReference type="PRINTS" id="PR00727">
    <property type="entry name" value="LEADERPTASE"/>
</dbReference>
<dbReference type="PANTHER" id="PTHR12383">
    <property type="entry name" value="PROTEASE FAMILY S26 MITOCHONDRIAL INNER MEMBRANE PROTEASE-RELATED"/>
    <property type="match status" value="1"/>
</dbReference>
<keyword evidence="3" id="KW-0378">Hydrolase</keyword>
<comment type="subcellular location">
    <subcellularLocation>
        <location evidence="1">Mitochondrion inner membrane</location>
    </subcellularLocation>
</comment>
<keyword evidence="2" id="KW-0999">Mitochondrion inner membrane</keyword>
<feature type="active site" evidence="7">
    <location>
        <position position="49"/>
    </location>
</feature>
<comment type="similarity">
    <text evidence="6">Belongs to the peptidase S26 family. IMP1 subfamily.</text>
</comment>
<dbReference type="GO" id="GO:0006627">
    <property type="term" value="P:protein processing involved in protein targeting to mitochondrion"/>
    <property type="evidence" value="ECO:0007669"/>
    <property type="project" value="TreeGrafter"/>
</dbReference>
<protein>
    <recommendedName>
        <fullName evidence="8">Peptidase S26 domain-containing protein</fullName>
    </recommendedName>
</protein>
<dbReference type="InterPro" id="IPR052064">
    <property type="entry name" value="Mito_IMP1_subunit"/>
</dbReference>
<name>A0A9W7YG28_9FUNG</name>
<feature type="active site" evidence="7">
    <location>
        <position position="93"/>
    </location>
</feature>
<gene>
    <name evidence="9" type="ORF">LPJ61_001385</name>
</gene>
<evidence type="ECO:0000256" key="5">
    <source>
        <dbReference type="ARBA" id="ARBA00023136"/>
    </source>
</evidence>
<evidence type="ECO:0000256" key="2">
    <source>
        <dbReference type="ARBA" id="ARBA00022792"/>
    </source>
</evidence>
<dbReference type="PANTHER" id="PTHR12383:SF16">
    <property type="entry name" value="MITOCHONDRIAL INNER MEMBRANE PROTEASE SUBUNIT 1"/>
    <property type="match status" value="1"/>
</dbReference>
<feature type="domain" description="Peptidase S26" evidence="8">
    <location>
        <begin position="115"/>
        <end position="155"/>
    </location>
</feature>
<dbReference type="OrthoDB" id="308440at2759"/>
<evidence type="ECO:0000259" key="8">
    <source>
        <dbReference type="Pfam" id="PF10502"/>
    </source>
</evidence>
<dbReference type="Pfam" id="PF10502">
    <property type="entry name" value="Peptidase_S26"/>
    <property type="match status" value="2"/>
</dbReference>
<evidence type="ECO:0000256" key="1">
    <source>
        <dbReference type="ARBA" id="ARBA00004273"/>
    </source>
</evidence>
<keyword evidence="4" id="KW-0496">Mitochondrion</keyword>
<dbReference type="EMBL" id="JANBOI010000115">
    <property type="protein sequence ID" value="KAJ1733797.1"/>
    <property type="molecule type" value="Genomic_DNA"/>
</dbReference>
<dbReference type="Gene3D" id="2.10.109.10">
    <property type="entry name" value="Umud Fragment, subunit A"/>
    <property type="match status" value="1"/>
</dbReference>
<comment type="caution">
    <text evidence="9">The sequence shown here is derived from an EMBL/GenBank/DDBJ whole genome shotgun (WGS) entry which is preliminary data.</text>
</comment>
<dbReference type="AlphaFoldDB" id="A0A9W7YG28"/>
<dbReference type="GO" id="GO:0004252">
    <property type="term" value="F:serine-type endopeptidase activity"/>
    <property type="evidence" value="ECO:0007669"/>
    <property type="project" value="InterPro"/>
</dbReference>
<dbReference type="InterPro" id="IPR036286">
    <property type="entry name" value="LexA/Signal_pep-like_sf"/>
</dbReference>
<evidence type="ECO:0000256" key="6">
    <source>
        <dbReference type="ARBA" id="ARBA00038445"/>
    </source>
</evidence>
<feature type="domain" description="Peptidase S26" evidence="8">
    <location>
        <begin position="24"/>
        <end position="106"/>
    </location>
</feature>
<reference evidence="9" key="1">
    <citation type="submission" date="2022-07" db="EMBL/GenBank/DDBJ databases">
        <title>Phylogenomic reconstructions and comparative analyses of Kickxellomycotina fungi.</title>
        <authorList>
            <person name="Reynolds N.K."/>
            <person name="Stajich J.E."/>
            <person name="Barry K."/>
            <person name="Grigoriev I.V."/>
            <person name="Crous P."/>
            <person name="Smith M.E."/>
        </authorList>
    </citation>
    <scope>NUCLEOTIDE SEQUENCE</scope>
    <source>
        <strain evidence="9">BCRC 34381</strain>
    </source>
</reference>
<dbReference type="InterPro" id="IPR019533">
    <property type="entry name" value="Peptidase_S26"/>
</dbReference>
<evidence type="ECO:0000313" key="10">
    <source>
        <dbReference type="Proteomes" id="UP001143981"/>
    </source>
</evidence>
<proteinExistence type="inferred from homology"/>
<evidence type="ECO:0000256" key="7">
    <source>
        <dbReference type="PIRSR" id="PIRSR600223-1"/>
    </source>
</evidence>
<dbReference type="GO" id="GO:0006465">
    <property type="term" value="P:signal peptide processing"/>
    <property type="evidence" value="ECO:0007669"/>
    <property type="project" value="InterPro"/>
</dbReference>
<organism evidence="9 10">
    <name type="scientific">Coemansia biformis</name>
    <dbReference type="NCBI Taxonomy" id="1286918"/>
    <lineage>
        <taxon>Eukaryota</taxon>
        <taxon>Fungi</taxon>
        <taxon>Fungi incertae sedis</taxon>
        <taxon>Zoopagomycota</taxon>
        <taxon>Kickxellomycotina</taxon>
        <taxon>Kickxellomycetes</taxon>
        <taxon>Kickxellales</taxon>
        <taxon>Kickxellaceae</taxon>
        <taxon>Coemansia</taxon>
    </lineage>
</organism>
<keyword evidence="5" id="KW-0472">Membrane</keyword>
<dbReference type="CDD" id="cd06530">
    <property type="entry name" value="S26_SPase_I"/>
    <property type="match status" value="1"/>
</dbReference>
<evidence type="ECO:0000256" key="3">
    <source>
        <dbReference type="ARBA" id="ARBA00022801"/>
    </source>
</evidence>
<dbReference type="GO" id="GO:0042720">
    <property type="term" value="C:mitochondrial inner membrane peptidase complex"/>
    <property type="evidence" value="ECO:0007669"/>
    <property type="project" value="TreeGrafter"/>
</dbReference>
<evidence type="ECO:0000256" key="4">
    <source>
        <dbReference type="ARBA" id="ARBA00023128"/>
    </source>
</evidence>
<sequence length="178" mass="19404">MAFGRLVSGAARLTWSTVRVAALVAVPTACFLHTVFDYVGEITPSMGPSMLPTLNLIGDLLLIERLPGWRRRLRVGDLVVYTSPADPGRRAVKRVLGEAGDALCVDPTKDRLAYVQVPRGHVWLQGDNYSNSTDSRTHGPIPLALLRGRVLACLWPTPRLLPNNVEIVPGRFAGPTDD</sequence>
<dbReference type="InterPro" id="IPR000223">
    <property type="entry name" value="Pept_S26A_signal_pept_1"/>
</dbReference>
<dbReference type="Proteomes" id="UP001143981">
    <property type="component" value="Unassembled WGS sequence"/>
</dbReference>
<evidence type="ECO:0000313" key="9">
    <source>
        <dbReference type="EMBL" id="KAJ1733797.1"/>
    </source>
</evidence>
<keyword evidence="10" id="KW-1185">Reference proteome</keyword>